<evidence type="ECO:0000256" key="1">
    <source>
        <dbReference type="SAM" id="MobiDB-lite"/>
    </source>
</evidence>
<dbReference type="Proteomes" id="UP000008810">
    <property type="component" value="Chromosome 3"/>
</dbReference>
<dbReference type="EnsemblPlants" id="PNT68071">
    <property type="protein sequence ID" value="PNT68071"/>
    <property type="gene ID" value="BRADI_3g35537v3"/>
</dbReference>
<dbReference type="InParanoid" id="A0A2K2D1D7"/>
<evidence type="ECO:0000313" key="3">
    <source>
        <dbReference type="EnsemblPlants" id="PNT68071"/>
    </source>
</evidence>
<name>A0A2K2D1D7_BRADI</name>
<feature type="region of interest" description="Disordered" evidence="1">
    <location>
        <begin position="1"/>
        <end position="80"/>
    </location>
</feature>
<dbReference type="Gramene" id="PNT68071">
    <property type="protein sequence ID" value="PNT68071"/>
    <property type="gene ID" value="BRADI_3g35537v3"/>
</dbReference>
<keyword evidence="4" id="KW-1185">Reference proteome</keyword>
<protein>
    <submittedName>
        <fullName evidence="2 3">Uncharacterized protein</fullName>
    </submittedName>
</protein>
<dbReference type="EMBL" id="CM000882">
    <property type="protein sequence ID" value="PNT68071.1"/>
    <property type="molecule type" value="Genomic_DNA"/>
</dbReference>
<reference evidence="2 3" key="1">
    <citation type="journal article" date="2010" name="Nature">
        <title>Genome sequencing and analysis of the model grass Brachypodium distachyon.</title>
        <authorList>
            <consortium name="International Brachypodium Initiative"/>
        </authorList>
    </citation>
    <scope>NUCLEOTIDE SEQUENCE [LARGE SCALE GENOMIC DNA]</scope>
    <source>
        <strain evidence="2 3">Bd21</strain>
    </source>
</reference>
<evidence type="ECO:0000313" key="2">
    <source>
        <dbReference type="EMBL" id="PNT68071.1"/>
    </source>
</evidence>
<gene>
    <name evidence="2" type="ORF">BRADI_3g35537v3</name>
</gene>
<reference evidence="2" key="2">
    <citation type="submission" date="2017-06" db="EMBL/GenBank/DDBJ databases">
        <title>WGS assembly of Brachypodium distachyon.</title>
        <authorList>
            <consortium name="The International Brachypodium Initiative"/>
            <person name="Lucas S."/>
            <person name="Harmon-Smith M."/>
            <person name="Lail K."/>
            <person name="Tice H."/>
            <person name="Grimwood J."/>
            <person name="Bruce D."/>
            <person name="Barry K."/>
            <person name="Shu S."/>
            <person name="Lindquist E."/>
            <person name="Wang M."/>
            <person name="Pitluck S."/>
            <person name="Vogel J.P."/>
            <person name="Garvin D.F."/>
            <person name="Mockler T.C."/>
            <person name="Schmutz J."/>
            <person name="Rokhsar D."/>
            <person name="Bevan M.W."/>
        </authorList>
    </citation>
    <scope>NUCLEOTIDE SEQUENCE</scope>
    <source>
        <strain evidence="2">Bd21</strain>
    </source>
</reference>
<reference evidence="3" key="3">
    <citation type="submission" date="2018-08" db="UniProtKB">
        <authorList>
            <consortium name="EnsemblPlants"/>
        </authorList>
    </citation>
    <scope>IDENTIFICATION</scope>
    <source>
        <strain evidence="3">cv. Bd21</strain>
    </source>
</reference>
<accession>A0A2K2D1D7</accession>
<dbReference type="AlphaFoldDB" id="A0A2K2D1D7"/>
<organism evidence="2">
    <name type="scientific">Brachypodium distachyon</name>
    <name type="common">Purple false brome</name>
    <name type="synonym">Trachynia distachya</name>
    <dbReference type="NCBI Taxonomy" id="15368"/>
    <lineage>
        <taxon>Eukaryota</taxon>
        <taxon>Viridiplantae</taxon>
        <taxon>Streptophyta</taxon>
        <taxon>Embryophyta</taxon>
        <taxon>Tracheophyta</taxon>
        <taxon>Spermatophyta</taxon>
        <taxon>Magnoliopsida</taxon>
        <taxon>Liliopsida</taxon>
        <taxon>Poales</taxon>
        <taxon>Poaceae</taxon>
        <taxon>BOP clade</taxon>
        <taxon>Pooideae</taxon>
        <taxon>Stipodae</taxon>
        <taxon>Brachypodieae</taxon>
        <taxon>Brachypodium</taxon>
    </lineage>
</organism>
<sequence>MATHAVDAPPPSPSSWWPINGPPPLEKESPRHRPSSPSISMAAPAVVVPPGCGHAASRRLPKPPLPPCLPPHHNLHGKVS</sequence>
<feature type="compositionally biased region" description="Low complexity" evidence="1">
    <location>
        <begin position="35"/>
        <end position="50"/>
    </location>
</feature>
<evidence type="ECO:0000313" key="4">
    <source>
        <dbReference type="Proteomes" id="UP000008810"/>
    </source>
</evidence>
<proteinExistence type="predicted"/>